<evidence type="ECO:0000313" key="8">
    <source>
        <dbReference type="EMBL" id="KAK3313708.1"/>
    </source>
</evidence>
<protein>
    <submittedName>
        <fullName evidence="8">Kinase-like domain-containing protein</fullName>
    </submittedName>
</protein>
<dbReference type="PROSITE" id="PS50011">
    <property type="entry name" value="PROTEIN_KINASE_DOM"/>
    <property type="match status" value="1"/>
</dbReference>
<dbReference type="InterPro" id="IPR051175">
    <property type="entry name" value="CLK_kinases"/>
</dbReference>
<dbReference type="Gene3D" id="1.10.510.10">
    <property type="entry name" value="Transferase(Phosphotransferase) domain 1"/>
    <property type="match status" value="1"/>
</dbReference>
<keyword evidence="4 8" id="KW-0418">Kinase</keyword>
<keyword evidence="5 6" id="KW-0067">ATP-binding</keyword>
<dbReference type="GO" id="GO:0005524">
    <property type="term" value="F:ATP binding"/>
    <property type="evidence" value="ECO:0007669"/>
    <property type="project" value="UniProtKB-UniRule"/>
</dbReference>
<feature type="binding site" evidence="6">
    <location>
        <position position="89"/>
    </location>
    <ligand>
        <name>ATP</name>
        <dbReference type="ChEBI" id="CHEBI:30616"/>
    </ligand>
</feature>
<dbReference type="EMBL" id="JAUEDM010000007">
    <property type="protein sequence ID" value="KAK3313708.1"/>
    <property type="molecule type" value="Genomic_DNA"/>
</dbReference>
<comment type="caution">
    <text evidence="8">The sequence shown here is derived from an EMBL/GenBank/DDBJ whole genome shotgun (WGS) entry which is preliminary data.</text>
</comment>
<dbReference type="PANTHER" id="PTHR45646">
    <property type="entry name" value="SERINE/THREONINE-PROTEIN KINASE DOA-RELATED"/>
    <property type="match status" value="1"/>
</dbReference>
<keyword evidence="3 6" id="KW-0547">Nucleotide-binding</keyword>
<accession>A0AAE0HVL5</accession>
<evidence type="ECO:0000256" key="2">
    <source>
        <dbReference type="ARBA" id="ARBA00022679"/>
    </source>
</evidence>
<dbReference type="GO" id="GO:0043484">
    <property type="term" value="P:regulation of RNA splicing"/>
    <property type="evidence" value="ECO:0007669"/>
    <property type="project" value="TreeGrafter"/>
</dbReference>
<dbReference type="AlphaFoldDB" id="A0AAE0HVL5"/>
<evidence type="ECO:0000256" key="6">
    <source>
        <dbReference type="PROSITE-ProRule" id="PRU10141"/>
    </source>
</evidence>
<dbReference type="GO" id="GO:0005634">
    <property type="term" value="C:nucleus"/>
    <property type="evidence" value="ECO:0007669"/>
    <property type="project" value="TreeGrafter"/>
</dbReference>
<evidence type="ECO:0000256" key="4">
    <source>
        <dbReference type="ARBA" id="ARBA00022777"/>
    </source>
</evidence>
<gene>
    <name evidence="8" type="ORF">B0H66DRAFT_358713</name>
</gene>
<keyword evidence="2" id="KW-0808">Transferase</keyword>
<evidence type="ECO:0000259" key="7">
    <source>
        <dbReference type="PROSITE" id="PS50011"/>
    </source>
</evidence>
<dbReference type="Pfam" id="PF00069">
    <property type="entry name" value="Pkinase"/>
    <property type="match status" value="1"/>
</dbReference>
<dbReference type="PROSITE" id="PS00107">
    <property type="entry name" value="PROTEIN_KINASE_ATP"/>
    <property type="match status" value="1"/>
</dbReference>
<dbReference type="InterPro" id="IPR011009">
    <property type="entry name" value="Kinase-like_dom_sf"/>
</dbReference>
<evidence type="ECO:0000256" key="1">
    <source>
        <dbReference type="ARBA" id="ARBA00022527"/>
    </source>
</evidence>
<dbReference type="InterPro" id="IPR017441">
    <property type="entry name" value="Protein_kinase_ATP_BS"/>
</dbReference>
<reference evidence="8" key="2">
    <citation type="submission" date="2023-06" db="EMBL/GenBank/DDBJ databases">
        <authorList>
            <consortium name="Lawrence Berkeley National Laboratory"/>
            <person name="Haridas S."/>
            <person name="Hensen N."/>
            <person name="Bonometti L."/>
            <person name="Westerberg I."/>
            <person name="Brannstrom I.O."/>
            <person name="Guillou S."/>
            <person name="Cros-Aarteil S."/>
            <person name="Calhoun S."/>
            <person name="Kuo A."/>
            <person name="Mondo S."/>
            <person name="Pangilinan J."/>
            <person name="Riley R."/>
            <person name="Labutti K."/>
            <person name="Andreopoulos B."/>
            <person name="Lipzen A."/>
            <person name="Chen C."/>
            <person name="Yanf M."/>
            <person name="Daum C."/>
            <person name="Ng V."/>
            <person name="Clum A."/>
            <person name="Steindorff A."/>
            <person name="Ohm R."/>
            <person name="Martin F."/>
            <person name="Silar P."/>
            <person name="Natvig D."/>
            <person name="Lalanne C."/>
            <person name="Gautier V."/>
            <person name="Ament-Velasquez S.L."/>
            <person name="Kruys A."/>
            <person name="Hutchinson M.I."/>
            <person name="Powell A.J."/>
            <person name="Barry K."/>
            <person name="Miller A.N."/>
            <person name="Grigoriev I.V."/>
            <person name="Debuchy R."/>
            <person name="Gladieux P."/>
            <person name="Thoren M.H."/>
            <person name="Johannesson H."/>
        </authorList>
    </citation>
    <scope>NUCLEOTIDE SEQUENCE</scope>
    <source>
        <strain evidence="8">CBS 118394</strain>
    </source>
</reference>
<sequence length="444" mass="49892">MSQLSPVLSMVSPQESFGEFRDNGLRLDGPPSGLENVYDYEPGGHHPVHIGDVLNGQYRVVDKLGVGGHANVWLCRDVLQESTQYFAIKIIMADASFHECHELRVYRLLHLGLAKTDAAELLCLPVGRFDIHGPNGCHFAIVYPVLGPSISRLAPILKWEDSGKALRGRCSQAVKAMATLHSYGICHGDFRPANLLTRTKGLAGLSEERLAQAFGSSRTTKLVQVAAGQPWPASAPRYLVRSVNWDSQVSGDADFGFIDVGVCVADFGESFDANDLPEDLSIPQEYRAPEYILDKRLGIESDIWALGCTLFEIRTGRRLFDTVDDDPDEHLARIVKMLGKFPEPWWSTTWEARRQYFDDETNIDGRPVSLDWWSGDVEQAGQKPARVPHSIEDALTRTTLHDAHHTMSRDEVLLFSDLLRRVFRYTPEKRISVEDILEHAWFRI</sequence>
<evidence type="ECO:0000256" key="3">
    <source>
        <dbReference type="ARBA" id="ARBA00022741"/>
    </source>
</evidence>
<dbReference type="SMART" id="SM00220">
    <property type="entry name" value="S_TKc"/>
    <property type="match status" value="1"/>
</dbReference>
<keyword evidence="1" id="KW-0723">Serine/threonine-protein kinase</keyword>
<evidence type="ECO:0000313" key="9">
    <source>
        <dbReference type="Proteomes" id="UP001283341"/>
    </source>
</evidence>
<dbReference type="InterPro" id="IPR000719">
    <property type="entry name" value="Prot_kinase_dom"/>
</dbReference>
<dbReference type="Gene3D" id="3.30.200.20">
    <property type="entry name" value="Phosphorylase Kinase, domain 1"/>
    <property type="match status" value="1"/>
</dbReference>
<organism evidence="8 9">
    <name type="scientific">Apodospora peruviana</name>
    <dbReference type="NCBI Taxonomy" id="516989"/>
    <lineage>
        <taxon>Eukaryota</taxon>
        <taxon>Fungi</taxon>
        <taxon>Dikarya</taxon>
        <taxon>Ascomycota</taxon>
        <taxon>Pezizomycotina</taxon>
        <taxon>Sordariomycetes</taxon>
        <taxon>Sordariomycetidae</taxon>
        <taxon>Sordariales</taxon>
        <taxon>Lasiosphaeriaceae</taxon>
        <taxon>Apodospora</taxon>
    </lineage>
</organism>
<dbReference type="PANTHER" id="PTHR45646:SF11">
    <property type="entry name" value="SERINE_THREONINE-PROTEIN KINASE DOA"/>
    <property type="match status" value="1"/>
</dbReference>
<proteinExistence type="predicted"/>
<feature type="domain" description="Protein kinase" evidence="7">
    <location>
        <begin position="58"/>
        <end position="442"/>
    </location>
</feature>
<dbReference type="GO" id="GO:0004674">
    <property type="term" value="F:protein serine/threonine kinase activity"/>
    <property type="evidence" value="ECO:0007669"/>
    <property type="project" value="UniProtKB-KW"/>
</dbReference>
<reference evidence="8" key="1">
    <citation type="journal article" date="2023" name="Mol. Phylogenet. Evol.">
        <title>Genome-scale phylogeny and comparative genomics of the fungal order Sordariales.</title>
        <authorList>
            <person name="Hensen N."/>
            <person name="Bonometti L."/>
            <person name="Westerberg I."/>
            <person name="Brannstrom I.O."/>
            <person name="Guillou S."/>
            <person name="Cros-Aarteil S."/>
            <person name="Calhoun S."/>
            <person name="Haridas S."/>
            <person name="Kuo A."/>
            <person name="Mondo S."/>
            <person name="Pangilinan J."/>
            <person name="Riley R."/>
            <person name="LaButti K."/>
            <person name="Andreopoulos B."/>
            <person name="Lipzen A."/>
            <person name="Chen C."/>
            <person name="Yan M."/>
            <person name="Daum C."/>
            <person name="Ng V."/>
            <person name="Clum A."/>
            <person name="Steindorff A."/>
            <person name="Ohm R.A."/>
            <person name="Martin F."/>
            <person name="Silar P."/>
            <person name="Natvig D.O."/>
            <person name="Lalanne C."/>
            <person name="Gautier V."/>
            <person name="Ament-Velasquez S.L."/>
            <person name="Kruys A."/>
            <person name="Hutchinson M.I."/>
            <person name="Powell A.J."/>
            <person name="Barry K."/>
            <person name="Miller A.N."/>
            <person name="Grigoriev I.V."/>
            <person name="Debuchy R."/>
            <person name="Gladieux P."/>
            <person name="Hiltunen Thoren M."/>
            <person name="Johannesson H."/>
        </authorList>
    </citation>
    <scope>NUCLEOTIDE SEQUENCE</scope>
    <source>
        <strain evidence="8">CBS 118394</strain>
    </source>
</reference>
<keyword evidence="9" id="KW-1185">Reference proteome</keyword>
<name>A0AAE0HVL5_9PEZI</name>
<evidence type="ECO:0000256" key="5">
    <source>
        <dbReference type="ARBA" id="ARBA00022840"/>
    </source>
</evidence>
<dbReference type="SUPFAM" id="SSF56112">
    <property type="entry name" value="Protein kinase-like (PK-like)"/>
    <property type="match status" value="1"/>
</dbReference>
<dbReference type="Proteomes" id="UP001283341">
    <property type="component" value="Unassembled WGS sequence"/>
</dbReference>